<feature type="compositionally biased region" description="Basic and acidic residues" evidence="14">
    <location>
        <begin position="683"/>
        <end position="695"/>
    </location>
</feature>
<dbReference type="SMART" id="SM00490">
    <property type="entry name" value="HELICc"/>
    <property type="match status" value="1"/>
</dbReference>
<dbReference type="InterPro" id="IPR044774">
    <property type="entry name" value="Suv3_DEXQc"/>
</dbReference>
<evidence type="ECO:0000256" key="3">
    <source>
        <dbReference type="ARBA" id="ARBA00004173"/>
    </source>
</evidence>
<keyword evidence="18" id="KW-1185">Reference proteome</keyword>
<evidence type="ECO:0000256" key="2">
    <source>
        <dbReference type="ARBA" id="ARBA00001946"/>
    </source>
</evidence>
<evidence type="ECO:0000256" key="13">
    <source>
        <dbReference type="ARBA" id="ARBA00069703"/>
    </source>
</evidence>
<evidence type="ECO:0000256" key="15">
    <source>
        <dbReference type="SAM" id="Phobius"/>
    </source>
</evidence>
<dbReference type="EMBL" id="KQ435758">
    <property type="protein sequence ID" value="KOX75781.1"/>
    <property type="molecule type" value="Genomic_DNA"/>
</dbReference>
<dbReference type="FunFam" id="3.40.50.300:FF:000446">
    <property type="entry name" value="ATP-dependent RNA helicase SUPV3L1, mitochondrial"/>
    <property type="match status" value="1"/>
</dbReference>
<dbReference type="CDD" id="cd17913">
    <property type="entry name" value="DEXQc_Suv3"/>
    <property type="match status" value="1"/>
</dbReference>
<comment type="cofactor">
    <cofactor evidence="1">
        <name>Mn(2+)</name>
        <dbReference type="ChEBI" id="CHEBI:29035"/>
    </cofactor>
</comment>
<evidence type="ECO:0000256" key="11">
    <source>
        <dbReference type="ARBA" id="ARBA00023128"/>
    </source>
</evidence>
<dbReference type="CDD" id="cd18805">
    <property type="entry name" value="SF2_C_suv3"/>
    <property type="match status" value="1"/>
</dbReference>
<evidence type="ECO:0000256" key="4">
    <source>
        <dbReference type="ARBA" id="ARBA00008708"/>
    </source>
</evidence>
<dbReference type="AlphaFoldDB" id="A0A0N0BH62"/>
<organism evidence="17 18">
    <name type="scientific">Melipona quadrifasciata</name>
    <dbReference type="NCBI Taxonomy" id="166423"/>
    <lineage>
        <taxon>Eukaryota</taxon>
        <taxon>Metazoa</taxon>
        <taxon>Ecdysozoa</taxon>
        <taxon>Arthropoda</taxon>
        <taxon>Hexapoda</taxon>
        <taxon>Insecta</taxon>
        <taxon>Pterygota</taxon>
        <taxon>Neoptera</taxon>
        <taxon>Endopterygota</taxon>
        <taxon>Hymenoptera</taxon>
        <taxon>Apocrita</taxon>
        <taxon>Aculeata</taxon>
        <taxon>Apoidea</taxon>
        <taxon>Anthophila</taxon>
        <taxon>Apidae</taxon>
        <taxon>Melipona</taxon>
    </lineage>
</organism>
<dbReference type="PANTHER" id="PTHR12131:SF1">
    <property type="entry name" value="ATP-DEPENDENT RNA HELICASE SUPV3L1, MITOCHONDRIAL-RELATED"/>
    <property type="match status" value="1"/>
</dbReference>
<evidence type="ECO:0000313" key="17">
    <source>
        <dbReference type="EMBL" id="KOX75781.1"/>
    </source>
</evidence>
<evidence type="ECO:0000256" key="6">
    <source>
        <dbReference type="ARBA" id="ARBA00022741"/>
    </source>
</evidence>
<feature type="compositionally biased region" description="Polar residues" evidence="14">
    <location>
        <begin position="696"/>
        <end position="705"/>
    </location>
</feature>
<keyword evidence="11" id="KW-0496">Mitochondrion</keyword>
<evidence type="ECO:0000259" key="16">
    <source>
        <dbReference type="PROSITE" id="PS51194"/>
    </source>
</evidence>
<dbReference type="PANTHER" id="PTHR12131">
    <property type="entry name" value="ATP-DEPENDENT RNA AND DNA HELICASE"/>
    <property type="match status" value="1"/>
</dbReference>
<dbReference type="OrthoDB" id="6692397at2759"/>
<dbReference type="InterPro" id="IPR041082">
    <property type="entry name" value="Suv3_C_1"/>
</dbReference>
<dbReference type="GO" id="GO:0003724">
    <property type="term" value="F:RNA helicase activity"/>
    <property type="evidence" value="ECO:0007669"/>
    <property type="project" value="UniProtKB-EC"/>
</dbReference>
<dbReference type="GO" id="GO:0045025">
    <property type="term" value="C:mitochondrial degradosome"/>
    <property type="evidence" value="ECO:0007669"/>
    <property type="project" value="TreeGrafter"/>
</dbReference>
<comment type="catalytic activity">
    <reaction evidence="12">
        <text>ATP + H2O = ADP + phosphate + H(+)</text>
        <dbReference type="Rhea" id="RHEA:13065"/>
        <dbReference type="ChEBI" id="CHEBI:15377"/>
        <dbReference type="ChEBI" id="CHEBI:15378"/>
        <dbReference type="ChEBI" id="CHEBI:30616"/>
        <dbReference type="ChEBI" id="CHEBI:43474"/>
        <dbReference type="ChEBI" id="CHEBI:456216"/>
        <dbReference type="EC" id="3.6.4.13"/>
    </reaction>
</comment>
<dbReference type="STRING" id="166423.A0A0N0BH62"/>
<name>A0A0N0BH62_9HYME</name>
<evidence type="ECO:0000256" key="7">
    <source>
        <dbReference type="ARBA" id="ARBA00022801"/>
    </source>
</evidence>
<dbReference type="InterPro" id="IPR027417">
    <property type="entry name" value="P-loop_NTPase"/>
</dbReference>
<protein>
    <recommendedName>
        <fullName evidence="13">ATP-dependent RNA helicase SUV3 homolog, mitochondrial</fullName>
        <ecNumber evidence="5">3.6.4.13</ecNumber>
    </recommendedName>
</protein>
<accession>A0A0N0BH62</accession>
<keyword evidence="8" id="KW-0347">Helicase</keyword>
<comment type="subcellular location">
    <subcellularLocation>
        <location evidence="3">Mitochondrion</location>
    </subcellularLocation>
</comment>
<dbReference type="GO" id="GO:0005524">
    <property type="term" value="F:ATP binding"/>
    <property type="evidence" value="ECO:0007669"/>
    <property type="project" value="UniProtKB-KW"/>
</dbReference>
<keyword evidence="15" id="KW-0812">Transmembrane</keyword>
<keyword evidence="15" id="KW-1133">Transmembrane helix</keyword>
<dbReference type="Pfam" id="PF18147">
    <property type="entry name" value="Suv3_C_1"/>
    <property type="match status" value="1"/>
</dbReference>
<feature type="domain" description="Helicase C-terminal" evidence="16">
    <location>
        <begin position="340"/>
        <end position="508"/>
    </location>
</feature>
<dbReference type="Pfam" id="PF22527">
    <property type="entry name" value="DEXQc_Suv3"/>
    <property type="match status" value="1"/>
</dbReference>
<evidence type="ECO:0000256" key="9">
    <source>
        <dbReference type="ARBA" id="ARBA00022840"/>
    </source>
</evidence>
<gene>
    <name evidence="17" type="ORF">WN51_12569</name>
</gene>
<dbReference type="Gene3D" id="1.20.272.40">
    <property type="match status" value="1"/>
</dbReference>
<dbReference type="FunFam" id="1.20.58.1080:FF:000001">
    <property type="entry name" value="ATP-dependent RNA helicase SUPV3L1, mitochondrial"/>
    <property type="match status" value="1"/>
</dbReference>
<dbReference type="InterPro" id="IPR050699">
    <property type="entry name" value="RNA-DNA_Helicase"/>
</dbReference>
<evidence type="ECO:0000256" key="10">
    <source>
        <dbReference type="ARBA" id="ARBA00022946"/>
    </source>
</evidence>
<evidence type="ECO:0000256" key="1">
    <source>
        <dbReference type="ARBA" id="ARBA00001936"/>
    </source>
</evidence>
<reference evidence="17 18" key="1">
    <citation type="submission" date="2015-07" db="EMBL/GenBank/DDBJ databases">
        <title>The genome of Melipona quadrifasciata.</title>
        <authorList>
            <person name="Pan H."/>
            <person name="Kapheim K."/>
        </authorList>
    </citation>
    <scope>NUCLEOTIDE SEQUENCE [LARGE SCALE GENOMIC DNA]</scope>
    <source>
        <strain evidence="17">0111107301</strain>
        <tissue evidence="17">Whole body</tissue>
    </source>
</reference>
<sequence length="764" mass="86674">MIPVMHLVTEQLKRRNNFIVPLFLRQLDFGIKCTQSVRKKHSKRNSQNLNNLFHPVSIKKNVDDANVGFELTGSISKHKVIQILCEFANHATVKELSTKYGLDDVIFTSAMSNFRSHCIESEQLPTDLHIIISDIIKGGGNITDIFPYFLRHAKQMYPHIDCLDELRKISDLRNPPYWYPIARSKKRKIIFHAGPTNSGKTYHALKRFMTANSGVYCGPLKLLASEVFNKCNSMGTPCDLITGEEHKYAKNAASPANHISCSIEMANIQNVYEVGVIDEIQLIRDPSRGWAWTRALLGLAADEIHLCGEFAAIPMVQSICLTTGESVEVKEYKRLTSLEIEESALCSLQNIQPGDCIVCFSRNDIFLVSNVIEKMGHKVAVIYGSLPPGTKLAQAARFNDPNDPCKVLVATNAIGMGLNLHIRRIIFYSITQPTVNEKGEVEIDTISVSSALQIAGRAGRYGTQWSKGFVTTFKPEDLSLLKNLLQQTPEEIHRAGLHPTADQIELYAYYLPNAPLSNLIVILIHFFLFFQNIFIALCELDHTLYFICNLDDFKFLADTIQHIPLSLRTRYVFCCAPINRKIPLSCSMLLRYARQCSKNEPATILWLREQINWPPKTPLNITQLLHLESLFDVLDVYLWLSYRMPDLFPDADAVRKLQEELDKIIEEGIEKIAKLFKKPSAQPKEDLETSNETRYDNNFNEGTEINDSKYRKDKLSQSLVSRGLLTPKMLEQLKVEWSTIQYVVCLYLLFVYIFGVLGTSAAVL</sequence>
<dbReference type="InterPro" id="IPR055206">
    <property type="entry name" value="DEXQc_SUV3"/>
</dbReference>
<evidence type="ECO:0000256" key="5">
    <source>
        <dbReference type="ARBA" id="ARBA00012552"/>
    </source>
</evidence>
<evidence type="ECO:0000256" key="14">
    <source>
        <dbReference type="SAM" id="MobiDB-lite"/>
    </source>
</evidence>
<dbReference type="Gene3D" id="1.10.1740.140">
    <property type="match status" value="1"/>
</dbReference>
<dbReference type="Proteomes" id="UP000053105">
    <property type="component" value="Unassembled WGS sequence"/>
</dbReference>
<feature type="region of interest" description="Disordered" evidence="14">
    <location>
        <begin position="683"/>
        <end position="705"/>
    </location>
</feature>
<evidence type="ECO:0000256" key="12">
    <source>
        <dbReference type="ARBA" id="ARBA00047984"/>
    </source>
</evidence>
<comment type="similarity">
    <text evidence="4">Belongs to the helicase family.</text>
</comment>
<evidence type="ECO:0000313" key="18">
    <source>
        <dbReference type="Proteomes" id="UP000053105"/>
    </source>
</evidence>
<dbReference type="InterPro" id="IPR022192">
    <property type="entry name" value="SUV3_C"/>
</dbReference>
<dbReference type="InterPro" id="IPR001650">
    <property type="entry name" value="Helicase_C-like"/>
</dbReference>
<dbReference type="FunFam" id="3.40.50.300:FF:000269">
    <property type="entry name" value="ATP-dependent RNA helicase SUPV3L1, mitochondrial"/>
    <property type="match status" value="1"/>
</dbReference>
<dbReference type="Pfam" id="PF12513">
    <property type="entry name" value="SUV3_C"/>
    <property type="match status" value="1"/>
</dbReference>
<evidence type="ECO:0000256" key="8">
    <source>
        <dbReference type="ARBA" id="ARBA00022806"/>
    </source>
</evidence>
<feature type="transmembrane region" description="Helical" evidence="15">
    <location>
        <begin position="742"/>
        <end position="763"/>
    </location>
</feature>
<dbReference type="SUPFAM" id="SSF52540">
    <property type="entry name" value="P-loop containing nucleoside triphosphate hydrolases"/>
    <property type="match status" value="2"/>
</dbReference>
<dbReference type="EC" id="3.6.4.13" evidence="5"/>
<keyword evidence="9" id="KW-0067">ATP-binding</keyword>
<keyword evidence="15" id="KW-0472">Membrane</keyword>
<dbReference type="GO" id="GO:0016787">
    <property type="term" value="F:hydrolase activity"/>
    <property type="evidence" value="ECO:0007669"/>
    <property type="project" value="UniProtKB-KW"/>
</dbReference>
<dbReference type="Gene3D" id="3.40.50.300">
    <property type="entry name" value="P-loop containing nucleotide triphosphate hydrolases"/>
    <property type="match status" value="2"/>
</dbReference>
<comment type="cofactor">
    <cofactor evidence="2">
        <name>Mg(2+)</name>
        <dbReference type="ChEBI" id="CHEBI:18420"/>
    </cofactor>
</comment>
<keyword evidence="7" id="KW-0378">Hydrolase</keyword>
<dbReference type="Pfam" id="PF18114">
    <property type="entry name" value="Suv3_N"/>
    <property type="match status" value="1"/>
</dbReference>
<dbReference type="GO" id="GO:0000965">
    <property type="term" value="P:mitochondrial RNA 3'-end processing"/>
    <property type="evidence" value="ECO:0007669"/>
    <property type="project" value="TreeGrafter"/>
</dbReference>
<dbReference type="InterPro" id="IPR041453">
    <property type="entry name" value="Suv3_N"/>
</dbReference>
<dbReference type="Gene3D" id="1.20.58.1080">
    <property type="match status" value="1"/>
</dbReference>
<dbReference type="Pfam" id="PF00271">
    <property type="entry name" value="Helicase_C"/>
    <property type="match status" value="1"/>
</dbReference>
<keyword evidence="10" id="KW-0809">Transit peptide</keyword>
<keyword evidence="6" id="KW-0547">Nucleotide-binding</keyword>
<proteinExistence type="inferred from homology"/>
<dbReference type="PROSITE" id="PS51194">
    <property type="entry name" value="HELICASE_CTER"/>
    <property type="match status" value="1"/>
</dbReference>